<reference evidence="2 3" key="1">
    <citation type="submission" date="2016-10" db="EMBL/GenBank/DDBJ databases">
        <authorList>
            <person name="de Groot N.N."/>
        </authorList>
    </citation>
    <scope>NUCLEOTIDE SEQUENCE [LARGE SCALE GENOMIC DNA]</scope>
    <source>
        <strain evidence="2 3">KPR-7B</strain>
    </source>
</reference>
<dbReference type="EMBL" id="FNHU01000008">
    <property type="protein sequence ID" value="SDM89139.1"/>
    <property type="molecule type" value="Genomic_DNA"/>
</dbReference>
<accession>A0A1G9WXI1</accession>
<evidence type="ECO:0000313" key="2">
    <source>
        <dbReference type="EMBL" id="SDM89139.1"/>
    </source>
</evidence>
<evidence type="ECO:0000313" key="3">
    <source>
        <dbReference type="Proteomes" id="UP000199671"/>
    </source>
</evidence>
<sequence>MTSRTDTNPQIHTKNRSLPTGLVILSAFVAGLASLMFDFDTAVISGA</sequence>
<keyword evidence="1" id="KW-0812">Transmembrane</keyword>
<dbReference type="AlphaFoldDB" id="A0A1G9WXI1"/>
<dbReference type="RefSeq" id="WP_143008916.1">
    <property type="nucleotide sequence ID" value="NZ_FNHU01000008.1"/>
</dbReference>
<proteinExistence type="predicted"/>
<feature type="transmembrane region" description="Helical" evidence="1">
    <location>
        <begin position="20"/>
        <end position="37"/>
    </location>
</feature>
<protein>
    <submittedName>
        <fullName evidence="2">Uncharacterized protein</fullName>
    </submittedName>
</protein>
<gene>
    <name evidence="2" type="ORF">SAMN04487766_10885</name>
</gene>
<name>A0A1G9WXI1_9ACTO</name>
<organism evidence="2 3">
    <name type="scientific">Actinomyces ruminicola</name>
    <dbReference type="NCBI Taxonomy" id="332524"/>
    <lineage>
        <taxon>Bacteria</taxon>
        <taxon>Bacillati</taxon>
        <taxon>Actinomycetota</taxon>
        <taxon>Actinomycetes</taxon>
        <taxon>Actinomycetales</taxon>
        <taxon>Actinomycetaceae</taxon>
        <taxon>Actinomyces</taxon>
    </lineage>
</organism>
<keyword evidence="1" id="KW-1133">Transmembrane helix</keyword>
<keyword evidence="1" id="KW-0472">Membrane</keyword>
<dbReference type="Proteomes" id="UP000199671">
    <property type="component" value="Unassembled WGS sequence"/>
</dbReference>
<evidence type="ECO:0000256" key="1">
    <source>
        <dbReference type="SAM" id="Phobius"/>
    </source>
</evidence>